<evidence type="ECO:0000256" key="1">
    <source>
        <dbReference type="SAM" id="Coils"/>
    </source>
</evidence>
<organism evidence="2 3">
    <name type="scientific">Kalanchoe fedtschenkoi</name>
    <name type="common">Lavender scallops</name>
    <name type="synonym">South American air plant</name>
    <dbReference type="NCBI Taxonomy" id="63787"/>
    <lineage>
        <taxon>Eukaryota</taxon>
        <taxon>Viridiplantae</taxon>
        <taxon>Streptophyta</taxon>
        <taxon>Embryophyta</taxon>
        <taxon>Tracheophyta</taxon>
        <taxon>Spermatophyta</taxon>
        <taxon>Magnoliopsida</taxon>
        <taxon>eudicotyledons</taxon>
        <taxon>Gunneridae</taxon>
        <taxon>Pentapetalae</taxon>
        <taxon>Saxifragales</taxon>
        <taxon>Crassulaceae</taxon>
        <taxon>Kalanchoe</taxon>
    </lineage>
</organism>
<accession>A0A7N0UNC1</accession>
<proteinExistence type="predicted"/>
<evidence type="ECO:0000313" key="2">
    <source>
        <dbReference type="EnsemblPlants" id="Kaladp0076s0416.1.v1.1"/>
    </source>
</evidence>
<dbReference type="Gramene" id="Kaladp0076s0416.1.v1.1">
    <property type="protein sequence ID" value="Kaladp0076s0416.1.v1.1"/>
    <property type="gene ID" value="Kaladp0076s0416.v1.1"/>
</dbReference>
<protein>
    <submittedName>
        <fullName evidence="2">Uncharacterized protein</fullName>
    </submittedName>
</protein>
<keyword evidence="1" id="KW-0175">Coiled coil</keyword>
<dbReference type="AlphaFoldDB" id="A0A7N0UNC1"/>
<reference evidence="2" key="1">
    <citation type="submission" date="2021-01" db="UniProtKB">
        <authorList>
            <consortium name="EnsemblPlants"/>
        </authorList>
    </citation>
    <scope>IDENTIFICATION</scope>
</reference>
<evidence type="ECO:0000313" key="3">
    <source>
        <dbReference type="Proteomes" id="UP000594263"/>
    </source>
</evidence>
<dbReference type="Proteomes" id="UP000594263">
    <property type="component" value="Unplaced"/>
</dbReference>
<dbReference type="PANTHER" id="PTHR36037:SF1">
    <property type="entry name" value="RNA-DIRECTED DNA POLYMERASE (REVERSE TRANSCRIPTASE)-RELATED FAMILY PROTEIN"/>
    <property type="match status" value="1"/>
</dbReference>
<feature type="coiled-coil region" evidence="1">
    <location>
        <begin position="72"/>
        <end position="131"/>
    </location>
</feature>
<dbReference type="OMA" id="FPNDVFI"/>
<sequence>MEILPAPEDSSDLQTIRRRLGDLAEFCRTCKNHDSSMNTSGSEKLIYECASQIQSRVDQIISDCSEIEALGDEDLESCFAQLQKELRMVEEEKIHVSNEIGILTGTYSEELNYLEDELERLTYLLDHMETEDMEHRNGAGHHIPSEEHPLSLRVPFDDAKFEMMELSDQIEKNNRMLQSLQDLDVLYRRFEAVEYIEDTMTGVRVLEYENNCIRLAVRTYIPNLDGSFSELNVGDISDAFVLDHELSVKVIDGTLKPDNLEIVPNDIHFGEILDAAKSVRHTRPLEWLLRKVQDRIVICTLRRHIMKAANSSRYSFEYNDGDETIISHMVGEVDAFIKVPTGWPIINSPLKLISLGSPDHKKISLTFLCKVQELSNSLDTFVRQNLQSFVEAVEEILVQQMHLEL</sequence>
<name>A0A7N0UNC1_KALFE</name>
<dbReference type="EnsemblPlants" id="Kaladp0076s0416.1.v1.1">
    <property type="protein sequence ID" value="Kaladp0076s0416.1.v1.1"/>
    <property type="gene ID" value="Kaladp0076s0416.v1.1"/>
</dbReference>
<keyword evidence="3" id="KW-1185">Reference proteome</keyword>
<dbReference type="PANTHER" id="PTHR36037">
    <property type="entry name" value="RNA-DIRECTED DNA POLYMERASE (REVERSE TRANSCRIPTASE)-RELATED FAMILY PROTEIN"/>
    <property type="match status" value="1"/>
</dbReference>